<protein>
    <submittedName>
        <fullName evidence="2">Uncharacterized protein</fullName>
    </submittedName>
</protein>
<evidence type="ECO:0000313" key="2">
    <source>
        <dbReference type="EMBL" id="KAG6619033.1"/>
    </source>
</evidence>
<comment type="caution">
    <text evidence="2">The sequence shown here is derived from an EMBL/GenBank/DDBJ whole genome shotgun (WGS) entry which is preliminary data.</text>
</comment>
<evidence type="ECO:0000256" key="1">
    <source>
        <dbReference type="SAM" id="MobiDB-lite"/>
    </source>
</evidence>
<reference evidence="2" key="1">
    <citation type="submission" date="2021-01" db="EMBL/GenBank/DDBJ databases">
        <authorList>
            <person name="Lovell J.T."/>
            <person name="Bentley N."/>
            <person name="Bhattarai G."/>
            <person name="Jenkins J.W."/>
            <person name="Sreedasyam A."/>
            <person name="Alarcon Y."/>
            <person name="Bock C."/>
            <person name="Boston L."/>
            <person name="Carlson J."/>
            <person name="Cervantes K."/>
            <person name="Clermont K."/>
            <person name="Krom N."/>
            <person name="Kubenka K."/>
            <person name="Mamidi S."/>
            <person name="Mattison C."/>
            <person name="Monteros M."/>
            <person name="Pisani C."/>
            <person name="Plott C."/>
            <person name="Rajasekar S."/>
            <person name="Rhein H.S."/>
            <person name="Rohla C."/>
            <person name="Song M."/>
            <person name="Hilaire R.S."/>
            <person name="Shu S."/>
            <person name="Wells L."/>
            <person name="Wang X."/>
            <person name="Webber J."/>
            <person name="Heerema R.J."/>
            <person name="Klein P."/>
            <person name="Conner P."/>
            <person name="Grauke L."/>
            <person name="Grimwood J."/>
            <person name="Schmutz J."/>
            <person name="Randall J.J."/>
        </authorList>
    </citation>
    <scope>NUCLEOTIDE SEQUENCE</scope>
    <source>
        <tissue evidence="2">Leaf</tissue>
    </source>
</reference>
<dbReference type="Proteomes" id="UP000811246">
    <property type="component" value="Unassembled WGS sequence"/>
</dbReference>
<name>A0A921ZXS4_CARIL</name>
<dbReference type="EMBL" id="MU228989">
    <property type="protein sequence ID" value="KAG6619033.1"/>
    <property type="molecule type" value="Genomic_DNA"/>
</dbReference>
<dbReference type="AlphaFoldDB" id="A0A921ZXS4"/>
<organism evidence="2 3">
    <name type="scientific">Carya illinoinensis</name>
    <name type="common">Pecan</name>
    <dbReference type="NCBI Taxonomy" id="32201"/>
    <lineage>
        <taxon>Eukaryota</taxon>
        <taxon>Viridiplantae</taxon>
        <taxon>Streptophyta</taxon>
        <taxon>Embryophyta</taxon>
        <taxon>Tracheophyta</taxon>
        <taxon>Spermatophyta</taxon>
        <taxon>Magnoliopsida</taxon>
        <taxon>eudicotyledons</taxon>
        <taxon>Gunneridae</taxon>
        <taxon>Pentapetalae</taxon>
        <taxon>rosids</taxon>
        <taxon>fabids</taxon>
        <taxon>Fagales</taxon>
        <taxon>Juglandaceae</taxon>
        <taxon>Carya</taxon>
    </lineage>
</organism>
<proteinExistence type="predicted"/>
<feature type="region of interest" description="Disordered" evidence="1">
    <location>
        <begin position="78"/>
        <end position="114"/>
    </location>
</feature>
<gene>
    <name evidence="2" type="ORF">I3842_Q111800</name>
</gene>
<sequence length="114" mass="13182">MQHELHICCELYNKMTAHTHAGAYHVEQQRNGGYNRRRNGHNTLQKNAHMQTSLRTALTPIHTWSKHADRIHTCTHADQTHMDNTQPARYRTELTHAADQPSDSTHSKSKHVDQ</sequence>
<accession>A0A921ZXS4</accession>
<evidence type="ECO:0000313" key="3">
    <source>
        <dbReference type="Proteomes" id="UP000811246"/>
    </source>
</evidence>